<dbReference type="AlphaFoldDB" id="A0A1Y2MYF2"/>
<dbReference type="SUPFAM" id="SSF51735">
    <property type="entry name" value="NAD(P)-binding Rossmann-fold domains"/>
    <property type="match status" value="1"/>
</dbReference>
<protein>
    <submittedName>
        <fullName evidence="8">NDMA-dependent alcohol dehydrogenase</fullName>
        <ecNumber evidence="8">1.1.99.-</ecNumber>
    </submittedName>
</protein>
<dbReference type="InterPro" id="IPR013149">
    <property type="entry name" value="ADH-like_C"/>
</dbReference>
<organism evidence="8 9">
    <name type="scientific">Pseudonocardia autotrophica</name>
    <name type="common">Amycolata autotrophica</name>
    <name type="synonym">Nocardia autotrophica</name>
    <dbReference type="NCBI Taxonomy" id="2074"/>
    <lineage>
        <taxon>Bacteria</taxon>
        <taxon>Bacillati</taxon>
        <taxon>Actinomycetota</taxon>
        <taxon>Actinomycetes</taxon>
        <taxon>Pseudonocardiales</taxon>
        <taxon>Pseudonocardiaceae</taxon>
        <taxon>Pseudonocardia</taxon>
    </lineage>
</organism>
<dbReference type="NCBIfam" id="TIGR03989">
    <property type="entry name" value="Rxyl_3153"/>
    <property type="match status" value="1"/>
</dbReference>
<dbReference type="PROSITE" id="PS00059">
    <property type="entry name" value="ADH_ZINC"/>
    <property type="match status" value="1"/>
</dbReference>
<feature type="domain" description="Enoyl reductase (ER)" evidence="7">
    <location>
        <begin position="13"/>
        <end position="370"/>
    </location>
</feature>
<dbReference type="Gene3D" id="3.90.180.10">
    <property type="entry name" value="Medium-chain alcohol dehydrogenases, catalytic domain"/>
    <property type="match status" value="1"/>
</dbReference>
<comment type="caution">
    <text evidence="8">The sequence shown here is derived from an EMBL/GenBank/DDBJ whole genome shotgun (WGS) entry which is preliminary data.</text>
</comment>
<evidence type="ECO:0000256" key="5">
    <source>
        <dbReference type="ARBA" id="ARBA00023027"/>
    </source>
</evidence>
<dbReference type="GO" id="GO:0008270">
    <property type="term" value="F:zinc ion binding"/>
    <property type="evidence" value="ECO:0007669"/>
    <property type="project" value="InterPro"/>
</dbReference>
<dbReference type="Proteomes" id="UP000194360">
    <property type="component" value="Unassembled WGS sequence"/>
</dbReference>
<dbReference type="CDD" id="cd08279">
    <property type="entry name" value="Zn_ADH_class_III"/>
    <property type="match status" value="1"/>
</dbReference>
<dbReference type="EC" id="1.1.99.-" evidence="8"/>
<dbReference type="PANTHER" id="PTHR43880:SF12">
    <property type="entry name" value="ALCOHOL DEHYDROGENASE CLASS-3"/>
    <property type="match status" value="1"/>
</dbReference>
<proteinExistence type="inferred from homology"/>
<keyword evidence="3 6" id="KW-0862">Zinc</keyword>
<keyword evidence="4 8" id="KW-0560">Oxidoreductase</keyword>
<dbReference type="Gene3D" id="3.40.50.720">
    <property type="entry name" value="NAD(P)-binding Rossmann-like Domain"/>
    <property type="match status" value="1"/>
</dbReference>
<dbReference type="InterPro" id="IPR020843">
    <property type="entry name" value="ER"/>
</dbReference>
<keyword evidence="2 6" id="KW-0479">Metal-binding</keyword>
<sequence>MRTTRGAICWEPGAGKGWSVEDIELGDPRPDEVVVKLAASGLCHSDDHIDSGIYVGLDPMLGGHEGAGVVEEVGSAVTGLAPGDHVVLAFIPSCGRCFSCVSGRTHLCDLGAHLFGGVALSDRTHRVTARGRGVGTMCLLGTFAPYAVVNEANVVKIRDDVPLEKAALVGCGVTTGWGSAFHTAGTEPGDTVVVVGAGGIGMNAVQGARYAGARDIVAVDTVELKRDRAEVFGATHTAASVEEAFELVRELTRGTMAQRVVLTTSTADGALIEPCLQLAGKRGVLVVTAIAPGDQLKVDLDLFALTCYEKQIRGGLFGSANPRIDIPRLLDLYADGELKLDELVTATYTLDEINQGYRDMLDGHNVRGLIRYADL</sequence>
<name>A0A1Y2MYF2_PSEAH</name>
<dbReference type="InterPro" id="IPR011032">
    <property type="entry name" value="GroES-like_sf"/>
</dbReference>
<evidence type="ECO:0000313" key="8">
    <source>
        <dbReference type="EMBL" id="OSY40081.1"/>
    </source>
</evidence>
<evidence type="ECO:0000313" key="9">
    <source>
        <dbReference type="Proteomes" id="UP000194360"/>
    </source>
</evidence>
<dbReference type="STRING" id="2074.BG845_02904"/>
<keyword evidence="5" id="KW-0520">NAD</keyword>
<dbReference type="PANTHER" id="PTHR43880">
    <property type="entry name" value="ALCOHOL DEHYDROGENASE"/>
    <property type="match status" value="1"/>
</dbReference>
<dbReference type="InterPro" id="IPR002328">
    <property type="entry name" value="ADH_Zn_CS"/>
</dbReference>
<keyword evidence="9" id="KW-1185">Reference proteome</keyword>
<evidence type="ECO:0000256" key="2">
    <source>
        <dbReference type="ARBA" id="ARBA00022723"/>
    </source>
</evidence>
<dbReference type="InterPro" id="IPR013154">
    <property type="entry name" value="ADH-like_N"/>
</dbReference>
<dbReference type="Pfam" id="PF08240">
    <property type="entry name" value="ADH_N"/>
    <property type="match status" value="1"/>
</dbReference>
<reference evidence="8 9" key="1">
    <citation type="submission" date="2016-09" db="EMBL/GenBank/DDBJ databases">
        <title>Pseudonocardia autotrophica DSM535, a candidate organism with high potential of specific P450 cytochromes.</title>
        <authorList>
            <person name="Grumaz C."/>
            <person name="Vainshtein Y."/>
            <person name="Kirstahler P."/>
            <person name="Sohn K."/>
        </authorList>
    </citation>
    <scope>NUCLEOTIDE SEQUENCE [LARGE SCALE GENOMIC DNA]</scope>
    <source>
        <strain evidence="8 9">DSM 535</strain>
    </source>
</reference>
<dbReference type="RefSeq" id="WP_085913146.1">
    <property type="nucleotide sequence ID" value="NZ_AP018920.1"/>
</dbReference>
<evidence type="ECO:0000256" key="6">
    <source>
        <dbReference type="RuleBase" id="RU361277"/>
    </source>
</evidence>
<dbReference type="GO" id="GO:0051903">
    <property type="term" value="F:S-(hydroxymethyl)glutathione dehydrogenase [NAD(P)+] activity"/>
    <property type="evidence" value="ECO:0007669"/>
    <property type="project" value="TreeGrafter"/>
</dbReference>
<evidence type="ECO:0000256" key="1">
    <source>
        <dbReference type="ARBA" id="ARBA00008072"/>
    </source>
</evidence>
<dbReference type="GO" id="GO:0005829">
    <property type="term" value="C:cytosol"/>
    <property type="evidence" value="ECO:0007669"/>
    <property type="project" value="TreeGrafter"/>
</dbReference>
<accession>A0A1Y2MYF2</accession>
<dbReference type="Pfam" id="PF00107">
    <property type="entry name" value="ADH_zinc_N"/>
    <property type="match status" value="1"/>
</dbReference>
<evidence type="ECO:0000256" key="4">
    <source>
        <dbReference type="ARBA" id="ARBA00023002"/>
    </source>
</evidence>
<dbReference type="EMBL" id="MIGB01000014">
    <property type="protein sequence ID" value="OSY40081.1"/>
    <property type="molecule type" value="Genomic_DNA"/>
</dbReference>
<gene>
    <name evidence="8" type="ORF">BG845_02904</name>
</gene>
<dbReference type="OrthoDB" id="3265141at2"/>
<evidence type="ECO:0000256" key="3">
    <source>
        <dbReference type="ARBA" id="ARBA00022833"/>
    </source>
</evidence>
<evidence type="ECO:0000259" key="7">
    <source>
        <dbReference type="SMART" id="SM00829"/>
    </source>
</evidence>
<comment type="similarity">
    <text evidence="1 6">Belongs to the zinc-containing alcohol dehydrogenase family.</text>
</comment>
<dbReference type="InterPro" id="IPR036291">
    <property type="entry name" value="NAD(P)-bd_dom_sf"/>
</dbReference>
<dbReference type="GO" id="GO:0046294">
    <property type="term" value="P:formaldehyde catabolic process"/>
    <property type="evidence" value="ECO:0007669"/>
    <property type="project" value="TreeGrafter"/>
</dbReference>
<dbReference type="SUPFAM" id="SSF50129">
    <property type="entry name" value="GroES-like"/>
    <property type="match status" value="2"/>
</dbReference>
<dbReference type="SMART" id="SM00829">
    <property type="entry name" value="PKS_ER"/>
    <property type="match status" value="1"/>
</dbReference>
<dbReference type="InterPro" id="IPR023921">
    <property type="entry name" value="ADH_Zn_actinomycetes"/>
</dbReference>
<comment type="cofactor">
    <cofactor evidence="6">
        <name>Zn(2+)</name>
        <dbReference type="ChEBI" id="CHEBI:29105"/>
    </cofactor>
</comment>